<dbReference type="PANTHER" id="PTHR24361:SF433">
    <property type="entry name" value="PROTEIN KINASE DOMAIN-CONTAINING PROTEIN"/>
    <property type="match status" value="1"/>
</dbReference>
<dbReference type="SUPFAM" id="SSF56112">
    <property type="entry name" value="Protein kinase-like (PK-like)"/>
    <property type="match status" value="1"/>
</dbReference>
<keyword evidence="4" id="KW-0547">Nucleotide-binding</keyword>
<dbReference type="EC" id="2.7.11.1" evidence="1"/>
<accession>A0A0L0FBE7</accession>
<keyword evidence="5" id="KW-0418">Kinase</keyword>
<evidence type="ECO:0000259" key="10">
    <source>
        <dbReference type="PROSITE" id="PS50011"/>
    </source>
</evidence>
<dbReference type="Proteomes" id="UP000054560">
    <property type="component" value="Unassembled WGS sequence"/>
</dbReference>
<evidence type="ECO:0000256" key="4">
    <source>
        <dbReference type="ARBA" id="ARBA00022741"/>
    </source>
</evidence>
<evidence type="ECO:0000256" key="6">
    <source>
        <dbReference type="ARBA" id="ARBA00022840"/>
    </source>
</evidence>
<protein>
    <recommendedName>
        <fullName evidence="1">non-specific serine/threonine protein kinase</fullName>
        <ecNumber evidence="1">2.7.11.1</ecNumber>
    </recommendedName>
</protein>
<evidence type="ECO:0000256" key="2">
    <source>
        <dbReference type="ARBA" id="ARBA00022527"/>
    </source>
</evidence>
<dbReference type="PROSITE" id="PS50011">
    <property type="entry name" value="PROTEIN_KINASE_DOM"/>
    <property type="match status" value="1"/>
</dbReference>
<keyword evidence="12" id="KW-1185">Reference proteome</keyword>
<keyword evidence="2" id="KW-0723">Serine/threonine-protein kinase</keyword>
<name>A0A0L0FBE7_9EUKA</name>
<evidence type="ECO:0000256" key="1">
    <source>
        <dbReference type="ARBA" id="ARBA00012513"/>
    </source>
</evidence>
<evidence type="ECO:0000313" key="11">
    <source>
        <dbReference type="EMBL" id="KNC74062.1"/>
    </source>
</evidence>
<evidence type="ECO:0000256" key="9">
    <source>
        <dbReference type="SAM" id="MobiDB-lite"/>
    </source>
</evidence>
<feature type="domain" description="Protein kinase" evidence="10">
    <location>
        <begin position="1"/>
        <end position="72"/>
    </location>
</feature>
<dbReference type="AlphaFoldDB" id="A0A0L0FBE7"/>
<organism evidence="11 12">
    <name type="scientific">Sphaeroforma arctica JP610</name>
    <dbReference type="NCBI Taxonomy" id="667725"/>
    <lineage>
        <taxon>Eukaryota</taxon>
        <taxon>Ichthyosporea</taxon>
        <taxon>Ichthyophonida</taxon>
        <taxon>Sphaeroforma</taxon>
    </lineage>
</organism>
<proteinExistence type="predicted"/>
<reference evidence="11 12" key="1">
    <citation type="submission" date="2011-02" db="EMBL/GenBank/DDBJ databases">
        <title>The Genome Sequence of Sphaeroforma arctica JP610.</title>
        <authorList>
            <consortium name="The Broad Institute Genome Sequencing Platform"/>
            <person name="Russ C."/>
            <person name="Cuomo C."/>
            <person name="Young S.K."/>
            <person name="Zeng Q."/>
            <person name="Gargeya S."/>
            <person name="Alvarado L."/>
            <person name="Berlin A."/>
            <person name="Chapman S.B."/>
            <person name="Chen Z."/>
            <person name="Freedman E."/>
            <person name="Gellesch M."/>
            <person name="Goldberg J."/>
            <person name="Griggs A."/>
            <person name="Gujja S."/>
            <person name="Heilman E."/>
            <person name="Heiman D."/>
            <person name="Howarth C."/>
            <person name="Mehta T."/>
            <person name="Neiman D."/>
            <person name="Pearson M."/>
            <person name="Roberts A."/>
            <person name="Saif S."/>
            <person name="Shea T."/>
            <person name="Shenoy N."/>
            <person name="Sisk P."/>
            <person name="Stolte C."/>
            <person name="Sykes S."/>
            <person name="White J."/>
            <person name="Yandava C."/>
            <person name="Burger G."/>
            <person name="Gray M.W."/>
            <person name="Holland P.W.H."/>
            <person name="King N."/>
            <person name="Lang F.B.F."/>
            <person name="Roger A.J."/>
            <person name="Ruiz-Trillo I."/>
            <person name="Haas B."/>
            <person name="Nusbaum C."/>
            <person name="Birren B."/>
        </authorList>
    </citation>
    <scope>NUCLEOTIDE SEQUENCE [LARGE SCALE GENOMIC DNA]</scope>
    <source>
        <strain evidence="11 12">JP610</strain>
    </source>
</reference>
<evidence type="ECO:0000256" key="7">
    <source>
        <dbReference type="ARBA" id="ARBA00047899"/>
    </source>
</evidence>
<dbReference type="Gene3D" id="1.10.510.10">
    <property type="entry name" value="Transferase(Phosphotransferase) domain 1"/>
    <property type="match status" value="1"/>
</dbReference>
<gene>
    <name evidence="11" type="ORF">SARC_13381</name>
</gene>
<feature type="non-terminal residue" evidence="11">
    <location>
        <position position="94"/>
    </location>
</feature>
<dbReference type="GO" id="GO:0005737">
    <property type="term" value="C:cytoplasm"/>
    <property type="evidence" value="ECO:0007669"/>
    <property type="project" value="TreeGrafter"/>
</dbReference>
<feature type="region of interest" description="Disordered" evidence="9">
    <location>
        <begin position="75"/>
        <end position="94"/>
    </location>
</feature>
<comment type="catalytic activity">
    <reaction evidence="7">
        <text>L-threonyl-[protein] + ATP = O-phospho-L-threonyl-[protein] + ADP + H(+)</text>
        <dbReference type="Rhea" id="RHEA:46608"/>
        <dbReference type="Rhea" id="RHEA-COMP:11060"/>
        <dbReference type="Rhea" id="RHEA-COMP:11605"/>
        <dbReference type="ChEBI" id="CHEBI:15378"/>
        <dbReference type="ChEBI" id="CHEBI:30013"/>
        <dbReference type="ChEBI" id="CHEBI:30616"/>
        <dbReference type="ChEBI" id="CHEBI:61977"/>
        <dbReference type="ChEBI" id="CHEBI:456216"/>
        <dbReference type="EC" id="2.7.11.1"/>
    </reaction>
</comment>
<dbReference type="STRING" id="667725.A0A0L0FBE7"/>
<sequence>MKGKKYDRRSDIWNLGCVVLELLLGEVDTKLSVQAALKSVSEGDLRDFLGRCLDSRVKDRHTSVNLLKHRFLRHKSDAFQPGGDSGNKPRAQPT</sequence>
<dbReference type="GO" id="GO:0005524">
    <property type="term" value="F:ATP binding"/>
    <property type="evidence" value="ECO:0007669"/>
    <property type="project" value="UniProtKB-KW"/>
</dbReference>
<keyword evidence="3" id="KW-0808">Transferase</keyword>
<dbReference type="InterPro" id="IPR011009">
    <property type="entry name" value="Kinase-like_dom_sf"/>
</dbReference>
<dbReference type="InterPro" id="IPR000719">
    <property type="entry name" value="Prot_kinase_dom"/>
</dbReference>
<evidence type="ECO:0000256" key="5">
    <source>
        <dbReference type="ARBA" id="ARBA00022777"/>
    </source>
</evidence>
<evidence type="ECO:0000256" key="8">
    <source>
        <dbReference type="ARBA" id="ARBA00048679"/>
    </source>
</evidence>
<dbReference type="EMBL" id="KQ244811">
    <property type="protein sequence ID" value="KNC74062.1"/>
    <property type="molecule type" value="Genomic_DNA"/>
</dbReference>
<keyword evidence="6" id="KW-0067">ATP-binding</keyword>
<dbReference type="PANTHER" id="PTHR24361">
    <property type="entry name" value="MITOGEN-ACTIVATED KINASE KINASE KINASE"/>
    <property type="match status" value="1"/>
</dbReference>
<evidence type="ECO:0000256" key="3">
    <source>
        <dbReference type="ARBA" id="ARBA00022679"/>
    </source>
</evidence>
<dbReference type="GeneID" id="25913885"/>
<dbReference type="GO" id="GO:0004674">
    <property type="term" value="F:protein serine/threonine kinase activity"/>
    <property type="evidence" value="ECO:0007669"/>
    <property type="project" value="UniProtKB-KW"/>
</dbReference>
<dbReference type="RefSeq" id="XP_014147964.1">
    <property type="nucleotide sequence ID" value="XM_014292489.1"/>
</dbReference>
<comment type="catalytic activity">
    <reaction evidence="8">
        <text>L-seryl-[protein] + ATP = O-phospho-L-seryl-[protein] + ADP + H(+)</text>
        <dbReference type="Rhea" id="RHEA:17989"/>
        <dbReference type="Rhea" id="RHEA-COMP:9863"/>
        <dbReference type="Rhea" id="RHEA-COMP:11604"/>
        <dbReference type="ChEBI" id="CHEBI:15378"/>
        <dbReference type="ChEBI" id="CHEBI:29999"/>
        <dbReference type="ChEBI" id="CHEBI:30616"/>
        <dbReference type="ChEBI" id="CHEBI:83421"/>
        <dbReference type="ChEBI" id="CHEBI:456216"/>
        <dbReference type="EC" id="2.7.11.1"/>
    </reaction>
</comment>
<evidence type="ECO:0000313" key="12">
    <source>
        <dbReference type="Proteomes" id="UP000054560"/>
    </source>
</evidence>
<dbReference type="InterPro" id="IPR053235">
    <property type="entry name" value="Ser_Thr_kinase"/>
</dbReference>